<evidence type="ECO:0000256" key="1">
    <source>
        <dbReference type="ARBA" id="ARBA00005417"/>
    </source>
</evidence>
<dbReference type="SMART" id="SM00382">
    <property type="entry name" value="AAA"/>
    <property type="match status" value="1"/>
</dbReference>
<dbReference type="GO" id="GO:0016020">
    <property type="term" value="C:membrane"/>
    <property type="evidence" value="ECO:0007669"/>
    <property type="project" value="InterPro"/>
</dbReference>
<keyword evidence="8" id="KW-1185">Reference proteome</keyword>
<name>F8A174_CELGA</name>
<dbReference type="RefSeq" id="WP_013883140.1">
    <property type="nucleotide sequence ID" value="NC_015671.1"/>
</dbReference>
<dbReference type="InterPro" id="IPR003593">
    <property type="entry name" value="AAA+_ATPase"/>
</dbReference>
<dbReference type="PANTHER" id="PTHR46743">
    <property type="entry name" value="TEICHOIC ACIDS EXPORT ATP-BINDING PROTEIN TAGH"/>
    <property type="match status" value="1"/>
</dbReference>
<dbReference type="GO" id="GO:0005524">
    <property type="term" value="F:ATP binding"/>
    <property type="evidence" value="ECO:0007669"/>
    <property type="project" value="UniProtKB-KW"/>
</dbReference>
<evidence type="ECO:0000259" key="6">
    <source>
        <dbReference type="PROSITE" id="PS50893"/>
    </source>
</evidence>
<dbReference type="PROSITE" id="PS50893">
    <property type="entry name" value="ABC_TRANSPORTER_2"/>
    <property type="match status" value="1"/>
</dbReference>
<gene>
    <name evidence="7" type="ordered locus">Celgi_1102</name>
</gene>
<sequence length="289" mass="30589">MAGTDPRRFEEIDFEADATDVPEGAAPGSEAHESPLGPPSLIVDDLHIRYRIVGAGKRQAVTDGPAPGRVRRLLNRGGQHVGATEVHAVRGVSFVAHTGESIGIVGRNGAGKSTLLRAIAGLIPPSQGAVYVGGTSSLLGVNAALMSSLTGERNIMLGGLALGLTPQQVRERFDDIVEFAGIGEFVYMPMKAYSSGMAARLRFAISTAAIPDVLMIDEALATGDAEFRARSSEKIREVKDHAGTVFLVSHSNKAITQMCDRALWIEQGEIIMDGPSDEVVAAYAKSLKR</sequence>
<dbReference type="InterPro" id="IPR027417">
    <property type="entry name" value="P-loop_NTPase"/>
</dbReference>
<dbReference type="InterPro" id="IPR003439">
    <property type="entry name" value="ABC_transporter-like_ATP-bd"/>
</dbReference>
<proteinExistence type="inferred from homology"/>
<dbReference type="PANTHER" id="PTHR46743:SF2">
    <property type="entry name" value="TEICHOIC ACIDS EXPORT ATP-BINDING PROTEIN TAGH"/>
    <property type="match status" value="1"/>
</dbReference>
<dbReference type="eggNOG" id="COG1134">
    <property type="taxonomic scope" value="Bacteria"/>
</dbReference>
<dbReference type="AlphaFoldDB" id="F8A174"/>
<evidence type="ECO:0000256" key="5">
    <source>
        <dbReference type="SAM" id="MobiDB-lite"/>
    </source>
</evidence>
<evidence type="ECO:0000313" key="8">
    <source>
        <dbReference type="Proteomes" id="UP000000485"/>
    </source>
</evidence>
<protein>
    <submittedName>
        <fullName evidence="7">ABC transporter related protein</fullName>
    </submittedName>
</protein>
<dbReference type="Pfam" id="PF00005">
    <property type="entry name" value="ABC_tran"/>
    <property type="match status" value="1"/>
</dbReference>
<accession>F8A174</accession>
<dbReference type="PROSITE" id="PS00211">
    <property type="entry name" value="ABC_TRANSPORTER_1"/>
    <property type="match status" value="1"/>
</dbReference>
<dbReference type="KEGG" id="cga:Celgi_1102"/>
<dbReference type="GO" id="GO:0016887">
    <property type="term" value="F:ATP hydrolysis activity"/>
    <property type="evidence" value="ECO:0007669"/>
    <property type="project" value="InterPro"/>
</dbReference>
<keyword evidence="2" id="KW-0813">Transport</keyword>
<dbReference type="HOGENOM" id="CLU_000604_1_2_11"/>
<dbReference type="InterPro" id="IPR050683">
    <property type="entry name" value="Bact_Polysacc_Export_ATP-bd"/>
</dbReference>
<dbReference type="OrthoDB" id="9778870at2"/>
<dbReference type="EMBL" id="CP002665">
    <property type="protein sequence ID" value="AEI11621.1"/>
    <property type="molecule type" value="Genomic_DNA"/>
</dbReference>
<keyword evidence="4" id="KW-0067">ATP-binding</keyword>
<dbReference type="SUPFAM" id="SSF52540">
    <property type="entry name" value="P-loop containing nucleoside triphosphate hydrolases"/>
    <property type="match status" value="1"/>
</dbReference>
<dbReference type="InterPro" id="IPR015860">
    <property type="entry name" value="ABC_transpr_TagH-like"/>
</dbReference>
<dbReference type="GO" id="GO:0140359">
    <property type="term" value="F:ABC-type transporter activity"/>
    <property type="evidence" value="ECO:0007669"/>
    <property type="project" value="InterPro"/>
</dbReference>
<evidence type="ECO:0000256" key="3">
    <source>
        <dbReference type="ARBA" id="ARBA00022741"/>
    </source>
</evidence>
<keyword evidence="3" id="KW-0547">Nucleotide-binding</keyword>
<evidence type="ECO:0000313" key="7">
    <source>
        <dbReference type="EMBL" id="AEI11621.1"/>
    </source>
</evidence>
<dbReference type="CDD" id="cd03220">
    <property type="entry name" value="ABC_KpsT_Wzt"/>
    <property type="match status" value="1"/>
</dbReference>
<dbReference type="STRING" id="593907.Celgi_1102"/>
<feature type="domain" description="ABC transporter" evidence="6">
    <location>
        <begin position="68"/>
        <end position="289"/>
    </location>
</feature>
<evidence type="ECO:0000256" key="4">
    <source>
        <dbReference type="ARBA" id="ARBA00022840"/>
    </source>
</evidence>
<comment type="similarity">
    <text evidence="1">Belongs to the ABC transporter superfamily.</text>
</comment>
<reference evidence="8" key="1">
    <citation type="submission" date="2011-04" db="EMBL/GenBank/DDBJ databases">
        <title>Complete sequence of Cellvibrio gilvus ATCC 13127.</title>
        <authorList>
            <person name="Lucas S."/>
            <person name="Han J."/>
            <person name="Lapidus A."/>
            <person name="Cheng J.-F."/>
            <person name="Goodwin L."/>
            <person name="Pitluck S."/>
            <person name="Peters L."/>
            <person name="Munk A."/>
            <person name="Detter J.C."/>
            <person name="Han C."/>
            <person name="Tapia R."/>
            <person name="Land M."/>
            <person name="Hauser L."/>
            <person name="Kyrpides N."/>
            <person name="Ivanova N."/>
            <person name="Ovchinnikova G."/>
            <person name="Pagani I."/>
            <person name="Mead D."/>
            <person name="Brumm P."/>
            <person name="Woyke T."/>
        </authorList>
    </citation>
    <scope>NUCLEOTIDE SEQUENCE [LARGE SCALE GENOMIC DNA]</scope>
    <source>
        <strain evidence="8">ATCC 13127 / NRRL B-14078</strain>
    </source>
</reference>
<dbReference type="Gene3D" id="3.40.50.300">
    <property type="entry name" value="P-loop containing nucleotide triphosphate hydrolases"/>
    <property type="match status" value="1"/>
</dbReference>
<evidence type="ECO:0000256" key="2">
    <source>
        <dbReference type="ARBA" id="ARBA00022448"/>
    </source>
</evidence>
<feature type="region of interest" description="Disordered" evidence="5">
    <location>
        <begin position="1"/>
        <end position="39"/>
    </location>
</feature>
<feature type="compositionally biased region" description="Basic and acidic residues" evidence="5">
    <location>
        <begin position="1"/>
        <end position="11"/>
    </location>
</feature>
<dbReference type="Proteomes" id="UP000000485">
    <property type="component" value="Chromosome"/>
</dbReference>
<organism evidence="7 8">
    <name type="scientific">Cellulomonas gilvus (strain ATCC 13127 / NRRL B-14078)</name>
    <name type="common">Cellvibrio gilvus</name>
    <dbReference type="NCBI Taxonomy" id="593907"/>
    <lineage>
        <taxon>Bacteria</taxon>
        <taxon>Bacillati</taxon>
        <taxon>Actinomycetota</taxon>
        <taxon>Actinomycetes</taxon>
        <taxon>Micrococcales</taxon>
        <taxon>Cellulomonadaceae</taxon>
        <taxon>Cellulomonas</taxon>
    </lineage>
</organism>
<dbReference type="InterPro" id="IPR017871">
    <property type="entry name" value="ABC_transporter-like_CS"/>
</dbReference>